<keyword evidence="4 8" id="KW-0479">Metal-binding</keyword>
<keyword evidence="6 8" id="KW-0408">Iron</keyword>
<dbReference type="FunFam" id="1.10.630.10:FF:000018">
    <property type="entry name" value="Cytochrome P450 monooxygenase"/>
    <property type="match status" value="1"/>
</dbReference>
<dbReference type="CDD" id="cd11029">
    <property type="entry name" value="CYP107-like"/>
    <property type="match status" value="1"/>
</dbReference>
<dbReference type="RefSeq" id="WP_130915527.1">
    <property type="nucleotide sequence ID" value="NZ_LR215973.1"/>
</dbReference>
<dbReference type="PROSITE" id="PS00086">
    <property type="entry name" value="CYTOCHROME_P450"/>
    <property type="match status" value="1"/>
</dbReference>
<dbReference type="GO" id="GO:0016705">
    <property type="term" value="F:oxidoreductase activity, acting on paired donors, with incorporation or reduction of molecular oxygen"/>
    <property type="evidence" value="ECO:0007669"/>
    <property type="project" value="InterPro"/>
</dbReference>
<dbReference type="InterPro" id="IPR017972">
    <property type="entry name" value="Cyt_P450_CS"/>
</dbReference>
<dbReference type="GO" id="GO:0005506">
    <property type="term" value="F:iron ion binding"/>
    <property type="evidence" value="ECO:0007669"/>
    <property type="project" value="InterPro"/>
</dbReference>
<evidence type="ECO:0000313" key="9">
    <source>
        <dbReference type="EMBL" id="VFA96327.1"/>
    </source>
</evidence>
<dbReference type="InterPro" id="IPR002397">
    <property type="entry name" value="Cyt_P450_B"/>
</dbReference>
<keyword evidence="5 8" id="KW-0560">Oxidoreductase</keyword>
<sequence length="437" mass="48403">MTDLRTDTDPTALPVSPTDDRIVLDVTGADPAAEAARLRQHGPLVRVALPDGVQAWAVTEYDLVIALFRDPRVSKDARAHWPDFIAGKIKPDWPLYPWVAVENMFTAHGPNHRRLRRLIGPAFTPKRTEALRPRIEHITTELLDWLAARPAGVVVDLREHFAAQVPLRVISELMGLPEDLQPSLRECVDRIFDTNGDYDAGQNFAELTSILELLVRRRRSEPGEDMTSLLIAERDEHGDRLTETELVHTLLLMVAAGYETTVNLLDSAITRLLTERALLDRLRAGEFGWGDLIEETLRFAPPVPNLPLRYAVVDIDIAGCRIAKGEAILASFIAANRDPQRHGDTSEHFDPTRNNQGHLSFGYGVHHCLGAPLARLEAVIALPALVERFPGMQLAPATANHYEPDASQCEADAAVVLEPLGSFVSLGHKEISVRLGR</sequence>
<proteinExistence type="inferred from homology"/>
<dbReference type="AlphaFoldDB" id="A0A4U8W311"/>
<comment type="similarity">
    <text evidence="2 8">Belongs to the cytochrome P450 family.</text>
</comment>
<dbReference type="PANTHER" id="PTHR46696">
    <property type="entry name" value="P450, PUTATIVE (EUROFUNG)-RELATED"/>
    <property type="match status" value="1"/>
</dbReference>
<evidence type="ECO:0000256" key="3">
    <source>
        <dbReference type="ARBA" id="ARBA00022617"/>
    </source>
</evidence>
<dbReference type="Pfam" id="PF00067">
    <property type="entry name" value="p450"/>
    <property type="match status" value="2"/>
</dbReference>
<evidence type="ECO:0000256" key="8">
    <source>
        <dbReference type="RuleBase" id="RU000461"/>
    </source>
</evidence>
<reference evidence="9 10" key="1">
    <citation type="submission" date="2019-02" db="EMBL/GenBank/DDBJ databases">
        <authorList>
            <consortium name="Pathogen Informatics"/>
        </authorList>
    </citation>
    <scope>NUCLEOTIDE SEQUENCE [LARGE SCALE GENOMIC DNA]</scope>
    <source>
        <strain evidence="9 10">3012STDY6756504</strain>
    </source>
</reference>
<evidence type="ECO:0000256" key="7">
    <source>
        <dbReference type="ARBA" id="ARBA00023033"/>
    </source>
</evidence>
<dbReference type="Proteomes" id="UP000290439">
    <property type="component" value="Chromosome"/>
</dbReference>
<dbReference type="SUPFAM" id="SSF48264">
    <property type="entry name" value="Cytochrome P450"/>
    <property type="match status" value="1"/>
</dbReference>
<dbReference type="PRINTS" id="PR00359">
    <property type="entry name" value="BP450"/>
</dbReference>
<evidence type="ECO:0000256" key="4">
    <source>
        <dbReference type="ARBA" id="ARBA00022723"/>
    </source>
</evidence>
<dbReference type="PRINTS" id="PR00385">
    <property type="entry name" value="P450"/>
</dbReference>
<dbReference type="GO" id="GO:0020037">
    <property type="term" value="F:heme binding"/>
    <property type="evidence" value="ECO:0007669"/>
    <property type="project" value="InterPro"/>
</dbReference>
<dbReference type="EC" id="1.14.-.-" evidence="9"/>
<dbReference type="InterPro" id="IPR001128">
    <property type="entry name" value="Cyt_P450"/>
</dbReference>
<dbReference type="GO" id="GO:0004497">
    <property type="term" value="F:monooxygenase activity"/>
    <property type="evidence" value="ECO:0007669"/>
    <property type="project" value="UniProtKB-KW"/>
</dbReference>
<dbReference type="Gene3D" id="1.10.630.10">
    <property type="entry name" value="Cytochrome P450"/>
    <property type="match status" value="1"/>
</dbReference>
<organism evidence="9 10">
    <name type="scientific">Nocardia cyriacigeorgica</name>
    <dbReference type="NCBI Taxonomy" id="135487"/>
    <lineage>
        <taxon>Bacteria</taxon>
        <taxon>Bacillati</taxon>
        <taxon>Actinomycetota</taxon>
        <taxon>Actinomycetes</taxon>
        <taxon>Mycobacteriales</taxon>
        <taxon>Nocardiaceae</taxon>
        <taxon>Nocardia</taxon>
    </lineage>
</organism>
<evidence type="ECO:0000256" key="1">
    <source>
        <dbReference type="ARBA" id="ARBA00001971"/>
    </source>
</evidence>
<evidence type="ECO:0000313" key="10">
    <source>
        <dbReference type="Proteomes" id="UP000290439"/>
    </source>
</evidence>
<protein>
    <submittedName>
        <fullName evidence="9">Cytochrome P450 107B1</fullName>
        <ecNumber evidence="9">1.14.-.-</ecNumber>
    </submittedName>
</protein>
<dbReference type="PANTHER" id="PTHR46696:SF1">
    <property type="entry name" value="CYTOCHROME P450 YJIB-RELATED"/>
    <property type="match status" value="1"/>
</dbReference>
<evidence type="ECO:0000256" key="5">
    <source>
        <dbReference type="ARBA" id="ARBA00023002"/>
    </source>
</evidence>
<evidence type="ECO:0000256" key="6">
    <source>
        <dbReference type="ARBA" id="ARBA00023004"/>
    </source>
</evidence>
<name>A0A4U8W311_9NOCA</name>
<evidence type="ECO:0000256" key="2">
    <source>
        <dbReference type="ARBA" id="ARBA00010617"/>
    </source>
</evidence>
<comment type="cofactor">
    <cofactor evidence="1">
        <name>heme</name>
        <dbReference type="ChEBI" id="CHEBI:30413"/>
    </cofactor>
</comment>
<gene>
    <name evidence="9" type="ORF">NCTC10797_00076</name>
</gene>
<keyword evidence="7 8" id="KW-0503">Monooxygenase</keyword>
<dbReference type="InterPro" id="IPR036396">
    <property type="entry name" value="Cyt_P450_sf"/>
</dbReference>
<accession>A0A4U8W311</accession>
<dbReference type="EMBL" id="LR215973">
    <property type="protein sequence ID" value="VFA96327.1"/>
    <property type="molecule type" value="Genomic_DNA"/>
</dbReference>
<keyword evidence="3 8" id="KW-0349">Heme</keyword>